<gene>
    <name evidence="1" type="ORF">C1E24_15060</name>
</gene>
<name>A0A5R9PZH9_9GAMM</name>
<evidence type="ECO:0000313" key="2">
    <source>
        <dbReference type="Proteomes" id="UP000309186"/>
    </source>
</evidence>
<proteinExistence type="predicted"/>
<accession>A0A5R9PZH9</accession>
<organism evidence="1 2">
    <name type="scientific">Pseudoalteromonas phenolica</name>
    <dbReference type="NCBI Taxonomy" id="161398"/>
    <lineage>
        <taxon>Bacteria</taxon>
        <taxon>Pseudomonadati</taxon>
        <taxon>Pseudomonadota</taxon>
        <taxon>Gammaproteobacteria</taxon>
        <taxon>Alteromonadales</taxon>
        <taxon>Pseudoalteromonadaceae</taxon>
        <taxon>Pseudoalteromonas</taxon>
    </lineage>
</organism>
<sequence>MEQDIKSAIKLLAKHDYRSTARVVGEYVEKVVAEKLDGELAKHNQPGFDIHTKEFGKIEVKSRAHNSKSKRCTLNHKKMANLDHFLYVEVESGEIAKALMFDISSLKKLASPKGYVYIDESRHGLGTCILERLN</sequence>
<dbReference type="Proteomes" id="UP000309186">
    <property type="component" value="Unassembled WGS sequence"/>
</dbReference>
<dbReference type="EMBL" id="PPSW01000025">
    <property type="protein sequence ID" value="TLX46085.1"/>
    <property type="molecule type" value="Genomic_DNA"/>
</dbReference>
<dbReference type="AlphaFoldDB" id="A0A5R9PZH9"/>
<dbReference type="RefSeq" id="WP_138482807.1">
    <property type="nucleotide sequence ID" value="NZ_PPSW01000025.1"/>
</dbReference>
<comment type="caution">
    <text evidence="1">The sequence shown here is derived from an EMBL/GenBank/DDBJ whole genome shotgun (WGS) entry which is preliminary data.</text>
</comment>
<reference evidence="1 2" key="1">
    <citation type="submission" date="2018-01" db="EMBL/GenBank/DDBJ databases">
        <title>Co-occurrence of chitin degradation, pigmentation and bioactivity in marine Pseudoalteromonas.</title>
        <authorList>
            <person name="Paulsen S."/>
            <person name="Gram L."/>
            <person name="Machado H."/>
        </authorList>
    </citation>
    <scope>NUCLEOTIDE SEQUENCE [LARGE SCALE GENOMIC DNA]</scope>
    <source>
        <strain evidence="1 2">S3663</strain>
    </source>
</reference>
<evidence type="ECO:0000313" key="1">
    <source>
        <dbReference type="EMBL" id="TLX46085.1"/>
    </source>
</evidence>
<protein>
    <submittedName>
        <fullName evidence="1">Uncharacterized protein</fullName>
    </submittedName>
</protein>